<evidence type="ECO:0000313" key="2">
    <source>
        <dbReference type="Proteomes" id="UP000265520"/>
    </source>
</evidence>
<evidence type="ECO:0000313" key="1">
    <source>
        <dbReference type="EMBL" id="MCI92667.1"/>
    </source>
</evidence>
<reference evidence="1 2" key="1">
    <citation type="journal article" date="2018" name="Front. Plant Sci.">
        <title>Red Clover (Trifolium pratense) and Zigzag Clover (T. medium) - A Picture of Genomic Similarities and Differences.</title>
        <authorList>
            <person name="Dluhosova J."/>
            <person name="Istvanek J."/>
            <person name="Nedelnik J."/>
            <person name="Repkova J."/>
        </authorList>
    </citation>
    <scope>NUCLEOTIDE SEQUENCE [LARGE SCALE GENOMIC DNA]</scope>
    <source>
        <strain evidence="2">cv. 10/8</strain>
        <tissue evidence="1">Leaf</tissue>
    </source>
</reference>
<protein>
    <submittedName>
        <fullName evidence="1">Uncharacterized protein</fullName>
    </submittedName>
</protein>
<dbReference type="Proteomes" id="UP000265520">
    <property type="component" value="Unassembled WGS sequence"/>
</dbReference>
<comment type="caution">
    <text evidence="1">The sequence shown here is derived from an EMBL/GenBank/DDBJ whole genome shotgun (WGS) entry which is preliminary data.</text>
</comment>
<dbReference type="AlphaFoldDB" id="A0A392VXG8"/>
<name>A0A392VXG8_9FABA</name>
<organism evidence="1 2">
    <name type="scientific">Trifolium medium</name>
    <dbReference type="NCBI Taxonomy" id="97028"/>
    <lineage>
        <taxon>Eukaryota</taxon>
        <taxon>Viridiplantae</taxon>
        <taxon>Streptophyta</taxon>
        <taxon>Embryophyta</taxon>
        <taxon>Tracheophyta</taxon>
        <taxon>Spermatophyta</taxon>
        <taxon>Magnoliopsida</taxon>
        <taxon>eudicotyledons</taxon>
        <taxon>Gunneridae</taxon>
        <taxon>Pentapetalae</taxon>
        <taxon>rosids</taxon>
        <taxon>fabids</taxon>
        <taxon>Fabales</taxon>
        <taxon>Fabaceae</taxon>
        <taxon>Papilionoideae</taxon>
        <taxon>50 kb inversion clade</taxon>
        <taxon>NPAAA clade</taxon>
        <taxon>Hologalegina</taxon>
        <taxon>IRL clade</taxon>
        <taxon>Trifolieae</taxon>
        <taxon>Trifolium</taxon>
    </lineage>
</organism>
<sequence>MHLETPFIAKKDTRDTLRGDAPLGGAHQEEIHQLLDTTVDILQSRRNATRDLYR</sequence>
<dbReference type="EMBL" id="LXQA011307008">
    <property type="protein sequence ID" value="MCI92667.1"/>
    <property type="molecule type" value="Genomic_DNA"/>
</dbReference>
<accession>A0A392VXG8</accession>
<proteinExistence type="predicted"/>
<keyword evidence="2" id="KW-1185">Reference proteome</keyword>
<feature type="non-terminal residue" evidence="1">
    <location>
        <position position="54"/>
    </location>
</feature>